<evidence type="ECO:0000259" key="2">
    <source>
        <dbReference type="Pfam" id="PF24764"/>
    </source>
</evidence>
<dbReference type="STRING" id="39966.A0A369JMQ7"/>
<dbReference type="InterPro" id="IPR058913">
    <property type="entry name" value="Integrase_dom_put"/>
</dbReference>
<evidence type="ECO:0000313" key="4">
    <source>
        <dbReference type="Proteomes" id="UP000076154"/>
    </source>
</evidence>
<keyword evidence="4" id="KW-1185">Reference proteome</keyword>
<dbReference type="PANTHER" id="PTHR46177:SF1">
    <property type="entry name" value="INTEGRASE CATALYTIC DOMAIN-CONTAINING PROTEIN"/>
    <property type="match status" value="1"/>
</dbReference>
<proteinExistence type="predicted"/>
<dbReference type="PANTHER" id="PTHR46177">
    <property type="entry name" value="INTEGRASE CATALYTIC DOMAIN-CONTAINING PROTEIN"/>
    <property type="match status" value="1"/>
</dbReference>
<comment type="caution">
    <text evidence="3">The sequence shown here is derived from an EMBL/GenBank/DDBJ whole genome shotgun (WGS) entry which is preliminary data.</text>
</comment>
<organism evidence="3 4">
    <name type="scientific">Hypsizygus marmoreus</name>
    <name type="common">White beech mushroom</name>
    <name type="synonym">Agaricus marmoreus</name>
    <dbReference type="NCBI Taxonomy" id="39966"/>
    <lineage>
        <taxon>Eukaryota</taxon>
        <taxon>Fungi</taxon>
        <taxon>Dikarya</taxon>
        <taxon>Basidiomycota</taxon>
        <taxon>Agaricomycotina</taxon>
        <taxon>Agaricomycetes</taxon>
        <taxon>Agaricomycetidae</taxon>
        <taxon>Agaricales</taxon>
        <taxon>Tricholomatineae</taxon>
        <taxon>Lyophyllaceae</taxon>
        <taxon>Hypsizygus</taxon>
    </lineage>
</organism>
<gene>
    <name evidence="3" type="ORF">Hypma_013050</name>
</gene>
<dbReference type="EMBL" id="LUEZ02000071">
    <property type="protein sequence ID" value="RDB20056.1"/>
    <property type="molecule type" value="Genomic_DNA"/>
</dbReference>
<reference evidence="3" key="1">
    <citation type="submission" date="2018-04" db="EMBL/GenBank/DDBJ databases">
        <title>Whole genome sequencing of Hypsizygus marmoreus.</title>
        <authorList>
            <person name="Choi I.-G."/>
            <person name="Min B."/>
            <person name="Kim J.-G."/>
            <person name="Kim S."/>
            <person name="Oh Y.-L."/>
            <person name="Kong W.-S."/>
            <person name="Park H."/>
            <person name="Jeong J."/>
            <person name="Song E.-S."/>
        </authorList>
    </citation>
    <scope>NUCLEOTIDE SEQUENCE [LARGE SCALE GENOMIC DNA]</scope>
    <source>
        <strain evidence="3">51987-8</strain>
    </source>
</reference>
<accession>A0A369JMQ7</accession>
<dbReference type="OrthoDB" id="2993821at2759"/>
<dbReference type="Pfam" id="PF24764">
    <property type="entry name" value="rva_4"/>
    <property type="match status" value="1"/>
</dbReference>
<sequence>MPGNPLLAGKTTRSNNSDGSNGADNGNWPPEDILEASLLAYAKERLSLNERIQRLRENHGLIVGLTLLKKLNVHFKVPSARKPPPREVADQLILDKMSEDANRLRGTGSIMAALSLDGHNIPRRVIRETVLNNDPDGVDGRYPGRKKVKRVRLQAQGTWQEVHCDGHEKLGALALRMGGVGLPIYGMRDKWSGAVLYLVVVPNDRLADTIGHVYLDFIELYGVMAQQTTVDKGSETGNMYAIVTGLKETYAPDICLNRYPAFVALTSTNNTPIESLWHWFQDHYGKNLFLHVTRGKDEGIFNPNNPMHVHLFNWIWPPIIQGELDHFTTWWNMHRIRKQNNKNMPSGSTPNAVFTSPEHYCGRRFSIPIPREATHAMRSTIATSYEDALAWVPPEFDELANLAYKELDSPECSAETAWEVFRDMAALIE</sequence>
<name>A0A369JMQ7_HYPMA</name>
<protein>
    <recommendedName>
        <fullName evidence="2">Integrase core domain-containing protein</fullName>
    </recommendedName>
</protein>
<dbReference type="Proteomes" id="UP000076154">
    <property type="component" value="Unassembled WGS sequence"/>
</dbReference>
<dbReference type="AlphaFoldDB" id="A0A369JMQ7"/>
<feature type="domain" description="Integrase core" evidence="2">
    <location>
        <begin position="163"/>
        <end position="343"/>
    </location>
</feature>
<evidence type="ECO:0000256" key="1">
    <source>
        <dbReference type="SAM" id="MobiDB-lite"/>
    </source>
</evidence>
<feature type="region of interest" description="Disordered" evidence="1">
    <location>
        <begin position="1"/>
        <end position="29"/>
    </location>
</feature>
<feature type="compositionally biased region" description="Low complexity" evidence="1">
    <location>
        <begin position="14"/>
        <end position="27"/>
    </location>
</feature>
<dbReference type="InParanoid" id="A0A369JMQ7"/>
<evidence type="ECO:0000313" key="3">
    <source>
        <dbReference type="EMBL" id="RDB20056.1"/>
    </source>
</evidence>